<keyword evidence="3" id="KW-1185">Reference proteome</keyword>
<evidence type="ECO:0000256" key="1">
    <source>
        <dbReference type="SAM" id="MobiDB-lite"/>
    </source>
</evidence>
<sequence length="75" mass="7364">MILLAIAVAAGAITLATVVLCDKSKKTGSKSNVDNIGTSTNGVVAAASGEELSKELSSLETTSRISNRGGGGSLA</sequence>
<organism evidence="2 3">
    <name type="scientific">Ehrlichia minasensis</name>
    <dbReference type="NCBI Taxonomy" id="1242993"/>
    <lineage>
        <taxon>Bacteria</taxon>
        <taxon>Pseudomonadati</taxon>
        <taxon>Pseudomonadota</taxon>
        <taxon>Alphaproteobacteria</taxon>
        <taxon>Rickettsiales</taxon>
        <taxon>Anaplasmataceae</taxon>
        <taxon>Ehrlichia</taxon>
    </lineage>
</organism>
<comment type="caution">
    <text evidence="2">The sequence shown here is derived from an EMBL/GenBank/DDBJ whole genome shotgun (WGS) entry which is preliminary data.</text>
</comment>
<evidence type="ECO:0000313" key="2">
    <source>
        <dbReference type="EMBL" id="RZB12410.1"/>
    </source>
</evidence>
<name>A0A4Q6I556_9RICK</name>
<dbReference type="Proteomes" id="UP000293377">
    <property type="component" value="Unassembled WGS sequence"/>
</dbReference>
<proteinExistence type="predicted"/>
<accession>A0A4Q6I556</accession>
<dbReference type="RefSeq" id="WP_129992719.1">
    <property type="nucleotide sequence ID" value="NZ_QOHL01000024.1"/>
</dbReference>
<dbReference type="EMBL" id="QOHL01000024">
    <property type="protein sequence ID" value="RZB12410.1"/>
    <property type="molecule type" value="Genomic_DNA"/>
</dbReference>
<feature type="region of interest" description="Disordered" evidence="1">
    <location>
        <begin position="55"/>
        <end position="75"/>
    </location>
</feature>
<reference evidence="2 3" key="1">
    <citation type="submission" date="2018-06" db="EMBL/GenBank/DDBJ databases">
        <title>Complete Genome Sequence of Ehrlichia minasensis Isolated From Cattle.</title>
        <authorList>
            <person name="Aguiar D.M."/>
            <person name="Araujo J.P.A.Jr."/>
            <person name="Nakazato L."/>
            <person name="Bard E."/>
            <person name="Cabezas-Cruz A."/>
        </authorList>
    </citation>
    <scope>NUCLEOTIDE SEQUENCE [LARGE SCALE GENOMIC DNA]</scope>
    <source>
        <strain evidence="2 3">B11</strain>
    </source>
</reference>
<evidence type="ECO:0000313" key="3">
    <source>
        <dbReference type="Proteomes" id="UP000293377"/>
    </source>
</evidence>
<gene>
    <name evidence="2" type="ORF">DRF75_04280</name>
</gene>
<dbReference type="AlphaFoldDB" id="A0A4Q6I556"/>
<protein>
    <submittedName>
        <fullName evidence="2">Uncharacterized protein</fullName>
    </submittedName>
</protein>